<evidence type="ECO:0000256" key="1">
    <source>
        <dbReference type="SAM" id="MobiDB-lite"/>
    </source>
</evidence>
<accession>A0A6A6VM20</accession>
<organism evidence="2 3">
    <name type="scientific">Sporormia fimetaria CBS 119925</name>
    <dbReference type="NCBI Taxonomy" id="1340428"/>
    <lineage>
        <taxon>Eukaryota</taxon>
        <taxon>Fungi</taxon>
        <taxon>Dikarya</taxon>
        <taxon>Ascomycota</taxon>
        <taxon>Pezizomycotina</taxon>
        <taxon>Dothideomycetes</taxon>
        <taxon>Pleosporomycetidae</taxon>
        <taxon>Pleosporales</taxon>
        <taxon>Sporormiaceae</taxon>
        <taxon>Sporormia</taxon>
    </lineage>
</organism>
<keyword evidence="3" id="KW-1185">Reference proteome</keyword>
<feature type="compositionally biased region" description="Pro residues" evidence="1">
    <location>
        <begin position="122"/>
        <end position="137"/>
    </location>
</feature>
<dbReference type="EMBL" id="MU006564">
    <property type="protein sequence ID" value="KAF2750197.1"/>
    <property type="molecule type" value="Genomic_DNA"/>
</dbReference>
<proteinExistence type="predicted"/>
<dbReference type="Proteomes" id="UP000799440">
    <property type="component" value="Unassembled WGS sequence"/>
</dbReference>
<protein>
    <submittedName>
        <fullName evidence="2">Uncharacterized protein</fullName>
    </submittedName>
</protein>
<reference evidence="2" key="1">
    <citation type="journal article" date="2020" name="Stud. Mycol.">
        <title>101 Dothideomycetes genomes: a test case for predicting lifestyles and emergence of pathogens.</title>
        <authorList>
            <person name="Haridas S."/>
            <person name="Albert R."/>
            <person name="Binder M."/>
            <person name="Bloem J."/>
            <person name="Labutti K."/>
            <person name="Salamov A."/>
            <person name="Andreopoulos B."/>
            <person name="Baker S."/>
            <person name="Barry K."/>
            <person name="Bills G."/>
            <person name="Bluhm B."/>
            <person name="Cannon C."/>
            <person name="Castanera R."/>
            <person name="Culley D."/>
            <person name="Daum C."/>
            <person name="Ezra D."/>
            <person name="Gonzalez J."/>
            <person name="Henrissat B."/>
            <person name="Kuo A."/>
            <person name="Liang C."/>
            <person name="Lipzen A."/>
            <person name="Lutzoni F."/>
            <person name="Magnuson J."/>
            <person name="Mondo S."/>
            <person name="Nolan M."/>
            <person name="Ohm R."/>
            <person name="Pangilinan J."/>
            <person name="Park H.-J."/>
            <person name="Ramirez L."/>
            <person name="Alfaro M."/>
            <person name="Sun H."/>
            <person name="Tritt A."/>
            <person name="Yoshinaga Y."/>
            <person name="Zwiers L.-H."/>
            <person name="Turgeon B."/>
            <person name="Goodwin S."/>
            <person name="Spatafora J."/>
            <person name="Crous P."/>
            <person name="Grigoriev I."/>
        </authorList>
    </citation>
    <scope>NUCLEOTIDE SEQUENCE</scope>
    <source>
        <strain evidence="2">CBS 119925</strain>
    </source>
</reference>
<feature type="compositionally biased region" description="Pro residues" evidence="1">
    <location>
        <begin position="54"/>
        <end position="68"/>
    </location>
</feature>
<dbReference type="AlphaFoldDB" id="A0A6A6VM20"/>
<feature type="compositionally biased region" description="Low complexity" evidence="1">
    <location>
        <begin position="101"/>
        <end position="115"/>
    </location>
</feature>
<dbReference type="PRINTS" id="PR01217">
    <property type="entry name" value="PRICHEXTENSN"/>
</dbReference>
<name>A0A6A6VM20_9PLEO</name>
<feature type="region of interest" description="Disordered" evidence="1">
    <location>
        <begin position="50"/>
        <end position="179"/>
    </location>
</feature>
<sequence>MTTAPFPPNFHPIFPHLSLKMPCTLKRRLLHRFTRARARLACLFNRCPECRETPSPPPRPPNPEPPCTPSGGVLTRTPSPPPRPQVPELLCTPPPRRPSPRRSSPCTPSPCARSCGILATPRPSPPPRPRSPSPRPPVRGILVTRDFGVESDQVAGGNEDEDEIGPAPPIPPRNPLRGTRYEEMVAGRLPYPFSYRREIPMVNGDGEVGAKKEI</sequence>
<evidence type="ECO:0000313" key="2">
    <source>
        <dbReference type="EMBL" id="KAF2750197.1"/>
    </source>
</evidence>
<evidence type="ECO:0000313" key="3">
    <source>
        <dbReference type="Proteomes" id="UP000799440"/>
    </source>
</evidence>
<gene>
    <name evidence="2" type="ORF">M011DRAFT_509619</name>
</gene>